<dbReference type="SMART" id="SM00418">
    <property type="entry name" value="HTH_ARSR"/>
    <property type="match status" value="1"/>
</dbReference>
<dbReference type="EMBL" id="CP002117">
    <property type="protein sequence ID" value="ADN36537.1"/>
    <property type="molecule type" value="Genomic_DNA"/>
</dbReference>
<protein>
    <submittedName>
        <fullName evidence="3">Regulatory protein Crp</fullName>
    </submittedName>
</protein>
<dbReference type="HOGENOM" id="CLU_084118_0_0_2"/>
<accession>E1RI72</accession>
<dbReference type="SUPFAM" id="SSF46785">
    <property type="entry name" value="Winged helix' DNA-binding domain"/>
    <property type="match status" value="2"/>
</dbReference>
<reference evidence="3 4" key="1">
    <citation type="journal article" date="2010" name="Stand. Genomic Sci.">
        <title>Complete genome sequence of Methanoplanus petrolearius type strain (SEBR 4847).</title>
        <authorList>
            <person name="Brambilla E."/>
            <person name="Djao O.D."/>
            <person name="Daligault H."/>
            <person name="Lapidus A."/>
            <person name="Lucas S."/>
            <person name="Hammon N."/>
            <person name="Nolan M."/>
            <person name="Tice H."/>
            <person name="Cheng J.F."/>
            <person name="Han C."/>
            <person name="Tapia R."/>
            <person name="Goodwin L."/>
            <person name="Pitluck S."/>
            <person name="Liolios K."/>
            <person name="Ivanova N."/>
            <person name="Mavromatis K."/>
            <person name="Mikhailova N."/>
            <person name="Pati A."/>
            <person name="Chen A."/>
            <person name="Palaniappan K."/>
            <person name="Land M."/>
            <person name="Hauser L."/>
            <person name="Chang Y.J."/>
            <person name="Jeffries C.D."/>
            <person name="Rohde M."/>
            <person name="Spring S."/>
            <person name="Sikorski J."/>
            <person name="Goker M."/>
            <person name="Woyke T."/>
            <person name="Bristow J."/>
            <person name="Eisen J.A."/>
            <person name="Markowitz V."/>
            <person name="Hugenholtz P."/>
            <person name="Kyrpides N.C."/>
            <person name="Klenk H.P."/>
        </authorList>
    </citation>
    <scope>NUCLEOTIDE SEQUENCE [LARGE SCALE GENOMIC DNA]</scope>
    <source>
        <strain evidence="4">DSM 11571 / OCM 486 / SEBR 4847</strain>
    </source>
</reference>
<organism evidence="3 4">
    <name type="scientific">Methanolacinia petrolearia (strain DSM 11571 / OCM 486 / SEBR 4847)</name>
    <name type="common">Methanoplanus petrolearius</name>
    <dbReference type="NCBI Taxonomy" id="679926"/>
    <lineage>
        <taxon>Archaea</taxon>
        <taxon>Methanobacteriati</taxon>
        <taxon>Methanobacteriota</taxon>
        <taxon>Stenosarchaea group</taxon>
        <taxon>Methanomicrobia</taxon>
        <taxon>Methanomicrobiales</taxon>
        <taxon>Methanomicrobiaceae</taxon>
        <taxon>Methanolacinia</taxon>
    </lineage>
</organism>
<keyword evidence="4" id="KW-1185">Reference proteome</keyword>
<dbReference type="AlphaFoldDB" id="E1RI72"/>
<dbReference type="SMART" id="SM00419">
    <property type="entry name" value="HTH_CRP"/>
    <property type="match status" value="1"/>
</dbReference>
<dbReference type="KEGG" id="mpi:Mpet_1784"/>
<sequence length="254" mass="29159" precursor="true">MVRSHRLLILLLYVSLILSSNASATLNEYIVEPVTPDMDTGTPLDTVLINFWDLPPGAMLIALALSVSSFLGFPVELFFYIKLYMILGYRKISRNTVLTNETRNQIYSCIKENPGIIFNDLVRRSGINRGNVSYHINILKYTGKVNVLDSSGNPRYFENSGVYSKSEKLVLKYLRNDKDCRILKLLLEKPELTRNDIGDYIGLTPSTVSWRMKRLGDEEIIRIQKNGKNVRYEINPEIQQYLGKYLVNEQDKIP</sequence>
<proteinExistence type="predicted"/>
<dbReference type="PANTHER" id="PTHR36216">
    <property type="entry name" value="TRANSCRIPTIONAL REGULATOR, TRMB"/>
    <property type="match status" value="1"/>
</dbReference>
<dbReference type="InterPro" id="IPR056504">
    <property type="entry name" value="HTH_HVO_0163_N"/>
</dbReference>
<dbReference type="Proteomes" id="UP000006565">
    <property type="component" value="Chromosome"/>
</dbReference>
<gene>
    <name evidence="3" type="ordered locus">Mpet_1784</name>
</gene>
<dbReference type="Pfam" id="PF13412">
    <property type="entry name" value="HTH_24"/>
    <property type="match status" value="1"/>
</dbReference>
<dbReference type="InterPro" id="IPR012318">
    <property type="entry name" value="HTH_CRP"/>
</dbReference>
<dbReference type="eggNOG" id="arCOG02611">
    <property type="taxonomic scope" value="Archaea"/>
</dbReference>
<name>E1RI72_METP4</name>
<evidence type="ECO:0000259" key="2">
    <source>
        <dbReference type="PROSITE" id="PS50987"/>
    </source>
</evidence>
<feature type="transmembrane region" description="Helical" evidence="1">
    <location>
        <begin position="58"/>
        <end position="81"/>
    </location>
</feature>
<dbReference type="PROSITE" id="PS50987">
    <property type="entry name" value="HTH_ARSR_2"/>
    <property type="match status" value="1"/>
</dbReference>
<keyword evidence="1" id="KW-1133">Transmembrane helix</keyword>
<dbReference type="PANTHER" id="PTHR36216:SF1">
    <property type="entry name" value="HTH ARSR-TYPE DOMAIN-CONTAINING PROTEIN"/>
    <property type="match status" value="1"/>
</dbReference>
<evidence type="ECO:0000256" key="1">
    <source>
        <dbReference type="SAM" id="Phobius"/>
    </source>
</evidence>
<feature type="domain" description="HTH arsR-type" evidence="2">
    <location>
        <begin position="159"/>
        <end position="253"/>
    </location>
</feature>
<keyword evidence="1" id="KW-0472">Membrane</keyword>
<keyword evidence="1" id="KW-0812">Transmembrane</keyword>
<dbReference type="InterPro" id="IPR036390">
    <property type="entry name" value="WH_DNA-bd_sf"/>
</dbReference>
<dbReference type="GO" id="GO:0003700">
    <property type="term" value="F:DNA-binding transcription factor activity"/>
    <property type="evidence" value="ECO:0007669"/>
    <property type="project" value="InterPro"/>
</dbReference>
<dbReference type="InterPro" id="IPR036388">
    <property type="entry name" value="WH-like_DNA-bd_sf"/>
</dbReference>
<evidence type="ECO:0000313" key="4">
    <source>
        <dbReference type="Proteomes" id="UP000006565"/>
    </source>
</evidence>
<dbReference type="Pfam" id="PF24266">
    <property type="entry name" value="HTH_HVO_0163_N"/>
    <property type="match status" value="1"/>
</dbReference>
<dbReference type="InterPro" id="IPR001845">
    <property type="entry name" value="HTH_ArsR_DNA-bd_dom"/>
</dbReference>
<evidence type="ECO:0000313" key="3">
    <source>
        <dbReference type="EMBL" id="ADN36537.1"/>
    </source>
</evidence>
<dbReference type="GO" id="GO:0003677">
    <property type="term" value="F:DNA binding"/>
    <property type="evidence" value="ECO:0007669"/>
    <property type="project" value="InterPro"/>
</dbReference>
<dbReference type="STRING" id="679926.Mpet_1784"/>
<dbReference type="Gene3D" id="1.10.10.10">
    <property type="entry name" value="Winged helix-like DNA-binding domain superfamily/Winged helix DNA-binding domain"/>
    <property type="match status" value="2"/>
</dbReference>
<dbReference type="OrthoDB" id="28610at2157"/>